<dbReference type="EMBL" id="SGPJ01000024">
    <property type="protein sequence ID" value="THH01422.1"/>
    <property type="molecule type" value="Genomic_DNA"/>
</dbReference>
<dbReference type="InterPro" id="IPR002938">
    <property type="entry name" value="FAD-bd"/>
</dbReference>
<dbReference type="PANTHER" id="PTHR43004">
    <property type="entry name" value="TRK SYSTEM POTASSIUM UPTAKE PROTEIN"/>
    <property type="match status" value="1"/>
</dbReference>
<evidence type="ECO:0000259" key="5">
    <source>
        <dbReference type="Pfam" id="PF01494"/>
    </source>
</evidence>
<evidence type="ECO:0000256" key="1">
    <source>
        <dbReference type="ARBA" id="ARBA00001974"/>
    </source>
</evidence>
<dbReference type="InterPro" id="IPR036188">
    <property type="entry name" value="FAD/NAD-bd_sf"/>
</dbReference>
<dbReference type="AlphaFoldDB" id="A0A4S4KRZ3"/>
<keyword evidence="3" id="KW-0274">FAD</keyword>
<accession>A0A4S4KRZ3</accession>
<evidence type="ECO:0000313" key="7">
    <source>
        <dbReference type="Proteomes" id="UP000309038"/>
    </source>
</evidence>
<dbReference type="PANTHER" id="PTHR43004:SF19">
    <property type="entry name" value="BINDING MONOOXYGENASE, PUTATIVE (JCVI)-RELATED"/>
    <property type="match status" value="1"/>
</dbReference>
<proteinExistence type="predicted"/>
<name>A0A4S4KRZ3_9APHY</name>
<gene>
    <name evidence="6" type="ORF">EW026_g1266</name>
</gene>
<dbReference type="Pfam" id="PF01494">
    <property type="entry name" value="FAD_binding_3"/>
    <property type="match status" value="1"/>
</dbReference>
<keyword evidence="2" id="KW-0285">Flavoprotein</keyword>
<evidence type="ECO:0000256" key="3">
    <source>
        <dbReference type="ARBA" id="ARBA00022827"/>
    </source>
</evidence>
<feature type="domain" description="FAD-binding" evidence="5">
    <location>
        <begin position="42"/>
        <end position="295"/>
    </location>
</feature>
<dbReference type="InterPro" id="IPR050641">
    <property type="entry name" value="RIFMO-like"/>
</dbReference>
<dbReference type="GO" id="GO:0071949">
    <property type="term" value="F:FAD binding"/>
    <property type="evidence" value="ECO:0007669"/>
    <property type="project" value="InterPro"/>
</dbReference>
<dbReference type="Proteomes" id="UP000309038">
    <property type="component" value="Unassembled WGS sequence"/>
</dbReference>
<comment type="caution">
    <text evidence="6">The sequence shown here is derived from an EMBL/GenBank/DDBJ whole genome shotgun (WGS) entry which is preliminary data.</text>
</comment>
<dbReference type="Gene3D" id="3.30.70.2450">
    <property type="match status" value="1"/>
</dbReference>
<evidence type="ECO:0000256" key="2">
    <source>
        <dbReference type="ARBA" id="ARBA00022630"/>
    </source>
</evidence>
<comment type="cofactor">
    <cofactor evidence="1">
        <name>FAD</name>
        <dbReference type="ChEBI" id="CHEBI:57692"/>
    </cofactor>
</comment>
<keyword evidence="7" id="KW-1185">Reference proteome</keyword>
<dbReference type="SUPFAM" id="SSF51905">
    <property type="entry name" value="FAD/NAD(P)-binding domain"/>
    <property type="match status" value="1"/>
</dbReference>
<keyword evidence="4" id="KW-0560">Oxidoreductase</keyword>
<dbReference type="PRINTS" id="PR00420">
    <property type="entry name" value="RNGMNOXGNASE"/>
</dbReference>
<dbReference type="GO" id="GO:0016709">
    <property type="term" value="F:oxidoreductase activity, acting on paired donors, with incorporation or reduction of molecular oxygen, NAD(P)H as one donor, and incorporation of one atom of oxygen"/>
    <property type="evidence" value="ECO:0007669"/>
    <property type="project" value="UniProtKB-ARBA"/>
</dbReference>
<dbReference type="Gene3D" id="3.50.50.60">
    <property type="entry name" value="FAD/NAD(P)-binding domain"/>
    <property type="match status" value="1"/>
</dbReference>
<organism evidence="6 7">
    <name type="scientific">Hermanssonia centrifuga</name>
    <dbReference type="NCBI Taxonomy" id="98765"/>
    <lineage>
        <taxon>Eukaryota</taxon>
        <taxon>Fungi</taxon>
        <taxon>Dikarya</taxon>
        <taxon>Basidiomycota</taxon>
        <taxon>Agaricomycotina</taxon>
        <taxon>Agaricomycetes</taxon>
        <taxon>Polyporales</taxon>
        <taxon>Meruliaceae</taxon>
        <taxon>Hermanssonia</taxon>
    </lineage>
</organism>
<reference evidence="6 7" key="1">
    <citation type="submission" date="2019-02" db="EMBL/GenBank/DDBJ databases">
        <title>Genome sequencing of the rare red list fungi Phlebia centrifuga.</title>
        <authorList>
            <person name="Buettner E."/>
            <person name="Kellner H."/>
        </authorList>
    </citation>
    <scope>NUCLEOTIDE SEQUENCE [LARGE SCALE GENOMIC DNA]</scope>
    <source>
        <strain evidence="6 7">DSM 108282</strain>
    </source>
</reference>
<evidence type="ECO:0000256" key="4">
    <source>
        <dbReference type="ARBA" id="ARBA00023002"/>
    </source>
</evidence>
<evidence type="ECO:0000313" key="6">
    <source>
        <dbReference type="EMBL" id="THH01422.1"/>
    </source>
</evidence>
<protein>
    <recommendedName>
        <fullName evidence="5">FAD-binding domain-containing protein</fullName>
    </recommendedName>
</protein>
<sequence>MLPLSRLVFDSVYSVPGIKANGPKLWDGQRFHAMGDFSTLASYSKYPFVLLVPQHITERVLADRVHEEGINVHRPFKAIGLKVDELNPDITNVVFEDGQVVQARYVVGADGSKSIVRGEAGIHYADPDGEGGASELKQAIVADVTFSSPPPASRDEILFILSSGNFFLCIPLPPSGYEGQEVWRIGTGIPMGVPPHSPSTEYLQGVVDAYGPGRIPQSAMPNLVPLKIEKTIWSTRFRTHSAISSTPFARLSNAGGVVILVGDAAHLHPPAGGQGMNLGLRDAVFLGPVLAEHLKRSVHVRTPSERAQLDEPLKKWAESRHAQALKIIALAKRILGGASWKDEITWYFGVIPVNWAKVRSAMLGLASLTGYTKKMVPWALSGLANR</sequence>